<dbReference type="Proteomes" id="UP000015105">
    <property type="component" value="Chromosome 5D"/>
</dbReference>
<reference evidence="2" key="2">
    <citation type="journal article" date="2017" name="Nat. Plants">
        <title>The Aegilops tauschii genome reveals multiple impacts of transposons.</title>
        <authorList>
            <person name="Zhao G."/>
            <person name="Zou C."/>
            <person name="Li K."/>
            <person name="Wang K."/>
            <person name="Li T."/>
            <person name="Gao L."/>
            <person name="Zhang X."/>
            <person name="Wang H."/>
            <person name="Yang Z."/>
            <person name="Liu X."/>
            <person name="Jiang W."/>
            <person name="Mao L."/>
            <person name="Kong X."/>
            <person name="Jiao Y."/>
            <person name="Jia J."/>
        </authorList>
    </citation>
    <scope>NUCLEOTIDE SEQUENCE [LARGE SCALE GENOMIC DNA]</scope>
    <source>
        <strain evidence="2">cv. AL8/78</strain>
    </source>
</reference>
<protein>
    <submittedName>
        <fullName evidence="1">Uncharacterized protein</fullName>
    </submittedName>
</protein>
<dbReference type="EnsemblPlants" id="AET5Gv20524700.8">
    <property type="protein sequence ID" value="AET5Gv20524700.8"/>
    <property type="gene ID" value="AET5Gv20524700"/>
</dbReference>
<reference evidence="2" key="1">
    <citation type="journal article" date="2014" name="Science">
        <title>Ancient hybridizations among the ancestral genomes of bread wheat.</title>
        <authorList>
            <consortium name="International Wheat Genome Sequencing Consortium,"/>
            <person name="Marcussen T."/>
            <person name="Sandve S.R."/>
            <person name="Heier L."/>
            <person name="Spannagl M."/>
            <person name="Pfeifer M."/>
            <person name="Jakobsen K.S."/>
            <person name="Wulff B.B."/>
            <person name="Steuernagel B."/>
            <person name="Mayer K.F."/>
            <person name="Olsen O.A."/>
        </authorList>
    </citation>
    <scope>NUCLEOTIDE SEQUENCE [LARGE SCALE GENOMIC DNA]</scope>
    <source>
        <strain evidence="2">cv. AL8/78</strain>
    </source>
</reference>
<dbReference type="Gramene" id="AET5Gv20524700.8">
    <property type="protein sequence ID" value="AET5Gv20524700.8"/>
    <property type="gene ID" value="AET5Gv20524700"/>
</dbReference>
<reference evidence="1" key="4">
    <citation type="submission" date="2019-03" db="UniProtKB">
        <authorList>
            <consortium name="EnsemblPlants"/>
        </authorList>
    </citation>
    <scope>IDENTIFICATION</scope>
</reference>
<reference evidence="1" key="3">
    <citation type="journal article" date="2017" name="Nature">
        <title>Genome sequence of the progenitor of the wheat D genome Aegilops tauschii.</title>
        <authorList>
            <person name="Luo M.C."/>
            <person name="Gu Y.Q."/>
            <person name="Puiu D."/>
            <person name="Wang H."/>
            <person name="Twardziok S.O."/>
            <person name="Deal K.R."/>
            <person name="Huo N."/>
            <person name="Zhu T."/>
            <person name="Wang L."/>
            <person name="Wang Y."/>
            <person name="McGuire P.E."/>
            <person name="Liu S."/>
            <person name="Long H."/>
            <person name="Ramasamy R.K."/>
            <person name="Rodriguez J.C."/>
            <person name="Van S.L."/>
            <person name="Yuan L."/>
            <person name="Wang Z."/>
            <person name="Xia Z."/>
            <person name="Xiao L."/>
            <person name="Anderson O.D."/>
            <person name="Ouyang S."/>
            <person name="Liang Y."/>
            <person name="Zimin A.V."/>
            <person name="Pertea G."/>
            <person name="Qi P."/>
            <person name="Bennetzen J.L."/>
            <person name="Dai X."/>
            <person name="Dawson M.W."/>
            <person name="Muller H.G."/>
            <person name="Kugler K."/>
            <person name="Rivarola-Duarte L."/>
            <person name="Spannagl M."/>
            <person name="Mayer K.F.X."/>
            <person name="Lu F.H."/>
            <person name="Bevan M.W."/>
            <person name="Leroy P."/>
            <person name="Li P."/>
            <person name="You F.M."/>
            <person name="Sun Q."/>
            <person name="Liu Z."/>
            <person name="Lyons E."/>
            <person name="Wicker T."/>
            <person name="Salzberg S.L."/>
            <person name="Devos K.M."/>
            <person name="Dvorak J."/>
        </authorList>
    </citation>
    <scope>NUCLEOTIDE SEQUENCE [LARGE SCALE GENOMIC DNA]</scope>
    <source>
        <strain evidence="1">cv. AL8/78</strain>
    </source>
</reference>
<name>A0A453KV82_AEGTS</name>
<sequence>MCGGAILAGFIPPSAAAAAAKAAAAKKKQQQRSVTADSLWPGLRKKAAEEEDFEADFRDFERDSSDDDAVVEEVPPPPASAGFAFAAAAEVAPPAPARLGETRGAHSTCLPPLLLYFIYYYESKRCPRLPCVAVEERRCSTKSLPNESTSDGRA</sequence>
<reference evidence="1" key="5">
    <citation type="journal article" date="2021" name="G3 (Bethesda)">
        <title>Aegilops tauschii genome assembly Aet v5.0 features greater sequence contiguity and improved annotation.</title>
        <authorList>
            <person name="Wang L."/>
            <person name="Zhu T."/>
            <person name="Rodriguez J.C."/>
            <person name="Deal K.R."/>
            <person name="Dubcovsky J."/>
            <person name="McGuire P.E."/>
            <person name="Lux T."/>
            <person name="Spannagl M."/>
            <person name="Mayer K.F.X."/>
            <person name="Baldrich P."/>
            <person name="Meyers B.C."/>
            <person name="Huo N."/>
            <person name="Gu Y.Q."/>
            <person name="Zhou H."/>
            <person name="Devos K.M."/>
            <person name="Bennetzen J.L."/>
            <person name="Unver T."/>
            <person name="Budak H."/>
            <person name="Gulick P.J."/>
            <person name="Galiba G."/>
            <person name="Kalapos B."/>
            <person name="Nelson D.R."/>
            <person name="Li P."/>
            <person name="You F.M."/>
            <person name="Luo M.C."/>
            <person name="Dvorak J."/>
        </authorList>
    </citation>
    <scope>NUCLEOTIDE SEQUENCE [LARGE SCALE GENOMIC DNA]</scope>
    <source>
        <strain evidence="1">cv. AL8/78</strain>
    </source>
</reference>
<dbReference type="AlphaFoldDB" id="A0A453KV82"/>
<accession>A0A453KV82</accession>
<keyword evidence="2" id="KW-1185">Reference proteome</keyword>
<proteinExistence type="predicted"/>
<evidence type="ECO:0000313" key="1">
    <source>
        <dbReference type="EnsemblPlants" id="AET5Gv20524700.8"/>
    </source>
</evidence>
<organism evidence="1 2">
    <name type="scientific">Aegilops tauschii subsp. strangulata</name>
    <name type="common">Goatgrass</name>
    <dbReference type="NCBI Taxonomy" id="200361"/>
    <lineage>
        <taxon>Eukaryota</taxon>
        <taxon>Viridiplantae</taxon>
        <taxon>Streptophyta</taxon>
        <taxon>Embryophyta</taxon>
        <taxon>Tracheophyta</taxon>
        <taxon>Spermatophyta</taxon>
        <taxon>Magnoliopsida</taxon>
        <taxon>Liliopsida</taxon>
        <taxon>Poales</taxon>
        <taxon>Poaceae</taxon>
        <taxon>BOP clade</taxon>
        <taxon>Pooideae</taxon>
        <taxon>Triticodae</taxon>
        <taxon>Triticeae</taxon>
        <taxon>Triticinae</taxon>
        <taxon>Aegilops</taxon>
    </lineage>
</organism>
<evidence type="ECO:0000313" key="2">
    <source>
        <dbReference type="Proteomes" id="UP000015105"/>
    </source>
</evidence>